<name>A0A372KKB6_9STRE</name>
<keyword evidence="4" id="KW-0808">Transferase</keyword>
<evidence type="ECO:0000313" key="3">
    <source>
        <dbReference type="EMBL" id="RFU50614.1"/>
    </source>
</evidence>
<sequence>MAINEFGQEIGEQLNNVQKGILPQVTALEGQTVKVVKLEQEHIEGLYDVYGPSSPLENWTYLPIEPFTDFTAYQQFMEDNVKSQDPYYLVILDNKTGEALGTFSLMRIDLQNRVAEMGWVVYSERLKRTRMATEAQFLVMEYVFEDMHCRRYEWKCDHLNQPSRQAALRLGFKYEGTFRQAAIYKGRNRDTDWFSMLDQEWPENKKRFTKWLSDDNFTASGEQKVALQKINV</sequence>
<dbReference type="GO" id="GO:0008999">
    <property type="term" value="F:protein-N-terminal-alanine acetyltransferase activity"/>
    <property type="evidence" value="ECO:0007669"/>
    <property type="project" value="TreeGrafter"/>
</dbReference>
<gene>
    <name evidence="2" type="ORF">DDV21_000285</name>
    <name evidence="3" type="ORF">DDV22_07765</name>
    <name evidence="4" type="ORF">DDV23_08060</name>
</gene>
<evidence type="ECO:0000313" key="7">
    <source>
        <dbReference type="Proteomes" id="UP000264056"/>
    </source>
</evidence>
<reference evidence="2" key="4">
    <citation type="journal article" date="2019" name="Int. J. Syst. Evol. Microbiol.">
        <title>Streptococcus chenjunshii sp. nov. isolated from feces of Tibetan antelopes.</title>
        <authorList>
            <person name="Tian Z."/>
            <person name="Lu S."/>
            <person name="Jin D."/>
            <person name="Yang J."/>
            <person name="Pu J."/>
            <person name="Lai X.H."/>
            <person name="Bai X.N."/>
            <person name="Wu X.M."/>
            <person name="Li J."/>
            <person name="Wang S."/>
            <person name="Xu J."/>
        </authorList>
    </citation>
    <scope>NUCLEOTIDE SEQUENCE</scope>
    <source>
        <strain evidence="2">Z15</strain>
    </source>
</reference>
<evidence type="ECO:0000313" key="6">
    <source>
        <dbReference type="Proteomes" id="UP000262901"/>
    </source>
</evidence>
<dbReference type="Proteomes" id="UP000264056">
    <property type="component" value="Unassembled WGS sequence"/>
</dbReference>
<proteinExistence type="predicted"/>
<dbReference type="EMBL" id="QVQZ01000020">
    <property type="protein sequence ID" value="RFU52751.1"/>
    <property type="molecule type" value="Genomic_DNA"/>
</dbReference>
<reference evidence="3 7" key="1">
    <citation type="submission" date="2018-08" db="EMBL/GenBank/DDBJ databases">
        <title>Draft genome of Streptococcus sp .nov. Z2.</title>
        <authorList>
            <person name="Tian Z."/>
        </authorList>
    </citation>
    <scope>NUCLEOTIDE SEQUENCE [LARGE SCALE GENOMIC DNA]</scope>
    <source>
        <strain evidence="3 7">Z2</strain>
    </source>
</reference>
<dbReference type="Proteomes" id="UP000262901">
    <property type="component" value="Unassembled WGS sequence"/>
</dbReference>
<organism evidence="4 6">
    <name type="scientific">Streptococcus chenjunshii</name>
    <dbReference type="NCBI Taxonomy" id="2173853"/>
    <lineage>
        <taxon>Bacteria</taxon>
        <taxon>Bacillati</taxon>
        <taxon>Bacillota</taxon>
        <taxon>Bacilli</taxon>
        <taxon>Lactobacillales</taxon>
        <taxon>Streptococcaceae</taxon>
        <taxon>Streptococcus</taxon>
    </lineage>
</organism>
<dbReference type="PANTHER" id="PTHR43441">
    <property type="entry name" value="RIBOSOMAL-PROTEIN-SERINE ACETYLTRANSFERASE"/>
    <property type="match status" value="1"/>
</dbReference>
<dbReference type="Gene3D" id="3.40.630.30">
    <property type="match status" value="1"/>
</dbReference>
<dbReference type="FunFam" id="3.40.630.30:FF:000047">
    <property type="entry name" value="Acetyltransferase, GNAT family"/>
    <property type="match status" value="1"/>
</dbReference>
<dbReference type="EMBL" id="QVQY01000021">
    <property type="protein sequence ID" value="RFU50614.1"/>
    <property type="molecule type" value="Genomic_DNA"/>
</dbReference>
<dbReference type="GO" id="GO:1990189">
    <property type="term" value="F:protein N-terminal-serine acetyltransferase activity"/>
    <property type="evidence" value="ECO:0007669"/>
    <property type="project" value="TreeGrafter"/>
</dbReference>
<reference evidence="4 6" key="2">
    <citation type="submission" date="2018-08" db="EMBL/GenBank/DDBJ databases">
        <title>Draft genome of Streptococcus sp. nov. Z1.</title>
        <authorList>
            <person name="Tian Z."/>
        </authorList>
    </citation>
    <scope>NUCLEOTIDE SEQUENCE [LARGE SCALE GENOMIC DNA]</scope>
    <source>
        <strain evidence="4">Z1</strain>
        <strain evidence="6">Z1(2018)</strain>
    </source>
</reference>
<dbReference type="Proteomes" id="UP000246115">
    <property type="component" value="Chromosome"/>
</dbReference>
<dbReference type="AlphaFoldDB" id="A0A372KKB6"/>
<dbReference type="PROSITE" id="PS51186">
    <property type="entry name" value="GNAT"/>
    <property type="match status" value="1"/>
</dbReference>
<dbReference type="Pfam" id="PF13302">
    <property type="entry name" value="Acetyltransf_3"/>
    <property type="match status" value="1"/>
</dbReference>
<dbReference type="EMBL" id="CP031733">
    <property type="protein sequence ID" value="AXQ77634.1"/>
    <property type="molecule type" value="Genomic_DNA"/>
</dbReference>
<evidence type="ECO:0000313" key="4">
    <source>
        <dbReference type="EMBL" id="RFU52751.1"/>
    </source>
</evidence>
<accession>A0A346N9D9</accession>
<dbReference type="InterPro" id="IPR051908">
    <property type="entry name" value="Ribosomal_N-acetyltransferase"/>
</dbReference>
<evidence type="ECO:0000313" key="2">
    <source>
        <dbReference type="EMBL" id="AXQ77634.1"/>
    </source>
</evidence>
<keyword evidence="7" id="KW-1185">Reference proteome</keyword>
<accession>A0A372KKB6</accession>
<dbReference type="SUPFAM" id="SSF55729">
    <property type="entry name" value="Acyl-CoA N-acyltransferases (Nat)"/>
    <property type="match status" value="1"/>
</dbReference>
<reference evidence="5" key="3">
    <citation type="submission" date="2018-08" db="EMBL/GenBank/DDBJ databases">
        <title>Streptococcus chenjunshii sp. nov., isolated from stools sample of the Tibetan antelope in the Qinghai-Tibet plateau, China.</title>
        <authorList>
            <person name="Tian Z."/>
        </authorList>
    </citation>
    <scope>NUCLEOTIDE SEQUENCE [LARGE SCALE GENOMIC DNA]</scope>
    <source>
        <strain evidence="5">Z15</strain>
    </source>
</reference>
<protein>
    <submittedName>
        <fullName evidence="4">N-acetyltransferase</fullName>
    </submittedName>
</protein>
<dbReference type="KEGG" id="schj:DDV21_000285"/>
<feature type="domain" description="N-acetyltransferase" evidence="1">
    <location>
        <begin position="33"/>
        <end position="190"/>
    </location>
</feature>
<evidence type="ECO:0000313" key="5">
    <source>
        <dbReference type="Proteomes" id="UP000246115"/>
    </source>
</evidence>
<dbReference type="InterPro" id="IPR016181">
    <property type="entry name" value="Acyl_CoA_acyltransferase"/>
</dbReference>
<dbReference type="InterPro" id="IPR000182">
    <property type="entry name" value="GNAT_dom"/>
</dbReference>
<evidence type="ECO:0000259" key="1">
    <source>
        <dbReference type="PROSITE" id="PS51186"/>
    </source>
</evidence>
<dbReference type="OrthoDB" id="9795199at2"/>
<dbReference type="PANTHER" id="PTHR43441:SF2">
    <property type="entry name" value="FAMILY ACETYLTRANSFERASE, PUTATIVE (AFU_ORTHOLOGUE AFUA_7G00850)-RELATED"/>
    <property type="match status" value="1"/>
</dbReference>